<protein>
    <submittedName>
        <fullName evidence="3">Uncharacterized protein</fullName>
    </submittedName>
</protein>
<dbReference type="Proteomes" id="UP000321425">
    <property type="component" value="Unassembled WGS sequence"/>
</dbReference>
<dbReference type="Proteomes" id="UP000198548">
    <property type="component" value="Unassembled WGS sequence"/>
</dbReference>
<keyword evidence="5" id="KW-1185">Reference proteome</keyword>
<gene>
    <name evidence="2" type="ORF">APU01nite_21830</name>
    <name evidence="3" type="ORF">SAMN04488100_13912</name>
</gene>
<evidence type="ECO:0000313" key="2">
    <source>
        <dbReference type="EMBL" id="GEK90144.1"/>
    </source>
</evidence>
<dbReference type="EMBL" id="BJUX01000035">
    <property type="protein sequence ID" value="GEK90144.1"/>
    <property type="molecule type" value="Genomic_DNA"/>
</dbReference>
<name>A0A1H7WT16_9LACT</name>
<evidence type="ECO:0000313" key="5">
    <source>
        <dbReference type="Proteomes" id="UP000321425"/>
    </source>
</evidence>
<dbReference type="RefSeq" id="WP_143058715.1">
    <property type="nucleotide sequence ID" value="NZ_BJUX01000035.1"/>
</dbReference>
<sequence length="167" mass="17937">MTKFKKIVFICLAVMGIATVFNNPEKASAYTYSQGGMTVVLTAGQSNTVVNWNTKLNGQSCYIVGMLDYQYNGSVVGESYISGSGGTVNLPYLKNVPRGARIRVRLSGAGSSSSGFGIVRTAMYGMSMLYRSSGGTTPIQSLVDITEQQNVDIDEIIYDNEGVLVNE</sequence>
<feature type="chain" id="PRO_5038335047" evidence="1">
    <location>
        <begin position="21"/>
        <end position="167"/>
    </location>
</feature>
<evidence type="ECO:0000256" key="1">
    <source>
        <dbReference type="SAM" id="SignalP"/>
    </source>
</evidence>
<evidence type="ECO:0000313" key="4">
    <source>
        <dbReference type="Proteomes" id="UP000198548"/>
    </source>
</evidence>
<organism evidence="3 4">
    <name type="scientific">Alkalibacterium putridalgicola</name>
    <dbReference type="NCBI Taxonomy" id="426703"/>
    <lineage>
        <taxon>Bacteria</taxon>
        <taxon>Bacillati</taxon>
        <taxon>Bacillota</taxon>
        <taxon>Bacilli</taxon>
        <taxon>Lactobacillales</taxon>
        <taxon>Carnobacteriaceae</taxon>
        <taxon>Alkalibacterium</taxon>
    </lineage>
</organism>
<reference evidence="2 5" key="2">
    <citation type="submission" date="2019-07" db="EMBL/GenBank/DDBJ databases">
        <title>Whole genome shotgun sequence of Alkalibacterium putridalgicola NBRC 103243.</title>
        <authorList>
            <person name="Hosoyama A."/>
            <person name="Uohara A."/>
            <person name="Ohji S."/>
            <person name="Ichikawa N."/>
        </authorList>
    </citation>
    <scope>NUCLEOTIDE SEQUENCE [LARGE SCALE GENOMIC DNA]</scope>
    <source>
        <strain evidence="2 5">NBRC 103243</strain>
    </source>
</reference>
<feature type="signal peptide" evidence="1">
    <location>
        <begin position="1"/>
        <end position="20"/>
    </location>
</feature>
<dbReference type="AlphaFoldDB" id="A0A1H7WT16"/>
<evidence type="ECO:0000313" key="3">
    <source>
        <dbReference type="EMBL" id="SEM24603.1"/>
    </source>
</evidence>
<dbReference type="EMBL" id="FOBL01000039">
    <property type="protein sequence ID" value="SEM24603.1"/>
    <property type="molecule type" value="Genomic_DNA"/>
</dbReference>
<dbReference type="OrthoDB" id="9908274at2"/>
<keyword evidence="1" id="KW-0732">Signal</keyword>
<proteinExistence type="predicted"/>
<accession>A0A1H7WT16</accession>
<dbReference type="STRING" id="426703.SAMN04488100_13912"/>
<reference evidence="3 4" key="1">
    <citation type="submission" date="2016-10" db="EMBL/GenBank/DDBJ databases">
        <authorList>
            <person name="de Groot N.N."/>
        </authorList>
    </citation>
    <scope>NUCLEOTIDE SEQUENCE [LARGE SCALE GENOMIC DNA]</scope>
    <source>
        <strain evidence="3 4">DSM 19182</strain>
    </source>
</reference>